<dbReference type="EMBL" id="BGZK01000831">
    <property type="protein sequence ID" value="GBP62086.1"/>
    <property type="molecule type" value="Genomic_DNA"/>
</dbReference>
<keyword evidence="1" id="KW-0472">Membrane</keyword>
<sequence length="146" mass="16119">MRNSDDGGAPATARHIRVCERVLKLGWAMYIRRIDVFIHNQVSPVNLVVSIRTLFISMILIGDALACAGKSSSKHSRRRAYTHTALLALATSSSVHAGMLFLQVLMIAPLHHTLLQYSYFSFKLKPPTPARRAFSVQADGSTRSPS</sequence>
<comment type="caution">
    <text evidence="2">The sequence shown here is derived from an EMBL/GenBank/DDBJ whole genome shotgun (WGS) entry which is preliminary data.</text>
</comment>
<name>A0A4C1XDZ1_EUMVA</name>
<evidence type="ECO:0000256" key="1">
    <source>
        <dbReference type="SAM" id="Phobius"/>
    </source>
</evidence>
<gene>
    <name evidence="2" type="ORF">EVAR_53864_1</name>
</gene>
<dbReference type="Proteomes" id="UP000299102">
    <property type="component" value="Unassembled WGS sequence"/>
</dbReference>
<evidence type="ECO:0000313" key="2">
    <source>
        <dbReference type="EMBL" id="GBP62086.1"/>
    </source>
</evidence>
<organism evidence="2 3">
    <name type="scientific">Eumeta variegata</name>
    <name type="common">Bagworm moth</name>
    <name type="synonym">Eumeta japonica</name>
    <dbReference type="NCBI Taxonomy" id="151549"/>
    <lineage>
        <taxon>Eukaryota</taxon>
        <taxon>Metazoa</taxon>
        <taxon>Ecdysozoa</taxon>
        <taxon>Arthropoda</taxon>
        <taxon>Hexapoda</taxon>
        <taxon>Insecta</taxon>
        <taxon>Pterygota</taxon>
        <taxon>Neoptera</taxon>
        <taxon>Endopterygota</taxon>
        <taxon>Lepidoptera</taxon>
        <taxon>Glossata</taxon>
        <taxon>Ditrysia</taxon>
        <taxon>Tineoidea</taxon>
        <taxon>Psychidae</taxon>
        <taxon>Oiketicinae</taxon>
        <taxon>Eumeta</taxon>
    </lineage>
</organism>
<keyword evidence="1" id="KW-0812">Transmembrane</keyword>
<evidence type="ECO:0000313" key="3">
    <source>
        <dbReference type="Proteomes" id="UP000299102"/>
    </source>
</evidence>
<protein>
    <submittedName>
        <fullName evidence="2">Uncharacterized protein</fullName>
    </submittedName>
</protein>
<accession>A0A4C1XDZ1</accession>
<keyword evidence="1" id="KW-1133">Transmembrane helix</keyword>
<dbReference type="AlphaFoldDB" id="A0A4C1XDZ1"/>
<keyword evidence="3" id="KW-1185">Reference proteome</keyword>
<reference evidence="2 3" key="1">
    <citation type="journal article" date="2019" name="Commun. Biol.">
        <title>The bagworm genome reveals a unique fibroin gene that provides high tensile strength.</title>
        <authorList>
            <person name="Kono N."/>
            <person name="Nakamura H."/>
            <person name="Ohtoshi R."/>
            <person name="Tomita M."/>
            <person name="Numata K."/>
            <person name="Arakawa K."/>
        </authorList>
    </citation>
    <scope>NUCLEOTIDE SEQUENCE [LARGE SCALE GENOMIC DNA]</scope>
</reference>
<feature type="transmembrane region" description="Helical" evidence="1">
    <location>
        <begin position="80"/>
        <end position="108"/>
    </location>
</feature>
<proteinExistence type="predicted"/>